<accession>A0A7R8D634</accession>
<evidence type="ECO:0000313" key="2">
    <source>
        <dbReference type="Proteomes" id="UP000675881"/>
    </source>
</evidence>
<dbReference type="Proteomes" id="UP000675881">
    <property type="component" value="Chromosome 8"/>
</dbReference>
<organism evidence="1 2">
    <name type="scientific">Lepeophtheirus salmonis</name>
    <name type="common">Salmon louse</name>
    <name type="synonym">Caligus salmonis</name>
    <dbReference type="NCBI Taxonomy" id="72036"/>
    <lineage>
        <taxon>Eukaryota</taxon>
        <taxon>Metazoa</taxon>
        <taxon>Ecdysozoa</taxon>
        <taxon>Arthropoda</taxon>
        <taxon>Crustacea</taxon>
        <taxon>Multicrustacea</taxon>
        <taxon>Hexanauplia</taxon>
        <taxon>Copepoda</taxon>
        <taxon>Siphonostomatoida</taxon>
        <taxon>Caligidae</taxon>
        <taxon>Lepeophtheirus</taxon>
    </lineage>
</organism>
<proteinExistence type="predicted"/>
<protein>
    <submittedName>
        <fullName evidence="1">(salmon louse) hypothetical protein</fullName>
    </submittedName>
</protein>
<dbReference type="AlphaFoldDB" id="A0A7R8D634"/>
<name>A0A7R8D634_LEPSM</name>
<reference evidence="1" key="1">
    <citation type="submission" date="2021-02" db="EMBL/GenBank/DDBJ databases">
        <authorList>
            <person name="Bekaert M."/>
        </authorList>
    </citation>
    <scope>NUCLEOTIDE SEQUENCE</scope>
    <source>
        <strain evidence="1">IoA-00</strain>
    </source>
</reference>
<keyword evidence="2" id="KW-1185">Reference proteome</keyword>
<sequence length="323" mass="37291">MEPASDSSRHEVLIKLQLLQLPHIQRLPLHLLMDFRHILVMNRRVLILQRGQCSPTQIQDCVNAANYKLGKSVSGLPNSKRDAICVNIQEQVNCIQNSNVDCAIPNKKVAQYLTDFKERIPTQLDKTMYNLCMTDTEFPEKYMHGMTGSNKCNFLDYHIRFYPQQDDCTKIHLSSWKKYIESIKKSEITNHSLTKLVCDGYNSILRTCRDGLIEECFSLKNGELLRKKNDKIFYEILYKLGTHNPLRGNVYVEFWYISTPHQQENFSSGLDSCKSRCVMHRYKSHCLKSLQRGKSVPGLPGPISDAICVNIQEQVNCIQNSKR</sequence>
<gene>
    <name evidence="1" type="ORF">LSAA_14448</name>
</gene>
<dbReference type="EMBL" id="HG994587">
    <property type="protein sequence ID" value="CAF3011831.1"/>
    <property type="molecule type" value="Genomic_DNA"/>
</dbReference>
<evidence type="ECO:0000313" key="1">
    <source>
        <dbReference type="EMBL" id="CAF3011831.1"/>
    </source>
</evidence>